<gene>
    <name evidence="2" type="ORF">G3I66_16675</name>
</gene>
<evidence type="ECO:0000313" key="3">
    <source>
        <dbReference type="Proteomes" id="UP000475666"/>
    </source>
</evidence>
<dbReference type="EMBL" id="JAAGMQ010000481">
    <property type="protein sequence ID" value="NEC34785.1"/>
    <property type="molecule type" value="Genomic_DNA"/>
</dbReference>
<dbReference type="RefSeq" id="WP_164275120.1">
    <property type="nucleotide sequence ID" value="NZ_JAAGMQ010000481.1"/>
</dbReference>
<dbReference type="Proteomes" id="UP000475666">
    <property type="component" value="Unassembled WGS sequence"/>
</dbReference>
<protein>
    <recommendedName>
        <fullName evidence="1">A-factor biosynthesis hotdog domain-containing protein</fullName>
    </recommendedName>
</protein>
<organism evidence="2 3">
    <name type="scientific">Streptomyces rubrogriseus</name>
    <dbReference type="NCBI Taxonomy" id="194673"/>
    <lineage>
        <taxon>Bacteria</taxon>
        <taxon>Bacillati</taxon>
        <taxon>Actinomycetota</taxon>
        <taxon>Actinomycetes</taxon>
        <taxon>Kitasatosporales</taxon>
        <taxon>Streptomycetaceae</taxon>
        <taxon>Streptomyces</taxon>
        <taxon>Streptomyces violaceoruber group</taxon>
    </lineage>
</organism>
<feature type="domain" description="A-factor biosynthesis hotdog" evidence="1">
    <location>
        <begin position="185"/>
        <end position="303"/>
    </location>
</feature>
<accession>A0A6G3TEA7</accession>
<evidence type="ECO:0000313" key="2">
    <source>
        <dbReference type="EMBL" id="NEC34785.1"/>
    </source>
</evidence>
<dbReference type="Pfam" id="PF03756">
    <property type="entry name" value="AfsA"/>
    <property type="match status" value="2"/>
</dbReference>
<sequence>MTTEPLPALSFDRPVPPAQVNRRSAREVFVTDHTRLGPDEFALAVLVPHDHPLWSDQAAGRHDPAFVIEAFRQAFVVVRHEYLGVAKGTPSAVQRLTLAVTEPDAFRAEGTEPLRGVVKVRVSRGSGTFDMDGDFLVGATRAATLSFAGVLFPTESYRELRDYQRSRRAAGGAEAPAAGPIDPALVGRRDRRNVVIAPAVAPHRYPVVVDRSHPSFFDRAYDHLPASLLIEAMRQSALRGAAEAGLPTDATALVRVDLEFGIFVETDVPATCAVSVTGRPGTVAVSVGVDQADVRVAGGTLELTASDA</sequence>
<feature type="domain" description="A-factor biosynthesis hotdog" evidence="1">
    <location>
        <begin position="20"/>
        <end position="126"/>
    </location>
</feature>
<proteinExistence type="predicted"/>
<comment type="caution">
    <text evidence="2">The sequence shown here is derived from an EMBL/GenBank/DDBJ whole genome shotgun (WGS) entry which is preliminary data.</text>
</comment>
<name>A0A6G3TEA7_9ACTN</name>
<reference evidence="2 3" key="1">
    <citation type="submission" date="2020-01" db="EMBL/GenBank/DDBJ databases">
        <title>Insect and environment-associated Actinomycetes.</title>
        <authorList>
            <person name="Currrie C."/>
            <person name="Chevrette M."/>
            <person name="Carlson C."/>
            <person name="Stubbendieck R."/>
            <person name="Wendt-Pienkowski E."/>
        </authorList>
    </citation>
    <scope>NUCLEOTIDE SEQUENCE [LARGE SCALE GENOMIC DNA]</scope>
    <source>
        <strain evidence="2 3">SID7739</strain>
    </source>
</reference>
<dbReference type="InterPro" id="IPR005509">
    <property type="entry name" value="AfsA_hotdog_dom"/>
</dbReference>
<dbReference type="AlphaFoldDB" id="A0A6G3TEA7"/>
<evidence type="ECO:0000259" key="1">
    <source>
        <dbReference type="Pfam" id="PF03756"/>
    </source>
</evidence>